<reference evidence="1 2" key="1">
    <citation type="submission" date="2023-01" db="EMBL/GenBank/DDBJ databases">
        <title>Draft genome sequence of Nocardiopsis sp. RSe5-2 isolated from halophytes.</title>
        <authorList>
            <person name="Duangmal K."/>
            <person name="Chantavorakit T."/>
        </authorList>
    </citation>
    <scope>NUCLEOTIDE SEQUENCE [LARGE SCALE GENOMIC DNA]</scope>
    <source>
        <strain evidence="1 2">RSe5-2</strain>
    </source>
</reference>
<gene>
    <name evidence="1" type="ORF">O4J56_15785</name>
</gene>
<evidence type="ECO:0000313" key="2">
    <source>
        <dbReference type="Proteomes" id="UP001527866"/>
    </source>
</evidence>
<dbReference type="InterPro" id="IPR035948">
    <property type="entry name" value="YwqG-like_sf"/>
</dbReference>
<dbReference type="InterPro" id="IPR015315">
    <property type="entry name" value="DUF1963"/>
</dbReference>
<dbReference type="SUPFAM" id="SSF103032">
    <property type="entry name" value="Hypothetical protein YwqG"/>
    <property type="match status" value="1"/>
</dbReference>
<sequence>MTVEDLRTLRLGRLVPLAEGESARADDGGPATRFGGQPDWLSQPEWPLASGKAQRFIAQVRLPGSEPRMAYIFMEDDGLGDDDPDPGDLSEYDWNTDAPSTYRVTDSHAPNTVIVQPGGTPRVPTAPVAEGPTLQNTVPGRTMPVVYRVELAPYVPETVEAEVEGEEDEPVAWWSGKSKFDGEEGGRPDVQVGGDAFWLQMDEAPGDDWHHVATIDSATDKYSINCGDSGLAYAFLNPEQTNGVLITQSC</sequence>
<protein>
    <submittedName>
        <fullName evidence="1">DUF1963 domain-containing protein</fullName>
    </submittedName>
</protein>
<accession>A0ABT4U6P1</accession>
<keyword evidence="2" id="KW-1185">Reference proteome</keyword>
<organism evidence="1 2">
    <name type="scientific">Nocardiopsis endophytica</name>
    <dbReference type="NCBI Taxonomy" id="3018445"/>
    <lineage>
        <taxon>Bacteria</taxon>
        <taxon>Bacillati</taxon>
        <taxon>Actinomycetota</taxon>
        <taxon>Actinomycetes</taxon>
        <taxon>Streptosporangiales</taxon>
        <taxon>Nocardiopsidaceae</taxon>
        <taxon>Nocardiopsis</taxon>
    </lineage>
</organism>
<dbReference type="Gene3D" id="2.30.320.10">
    <property type="entry name" value="YwqG-like"/>
    <property type="match status" value="1"/>
</dbReference>
<name>A0ABT4U6P1_9ACTN</name>
<dbReference type="EMBL" id="JAQFWQ010000042">
    <property type="protein sequence ID" value="MDA2812105.1"/>
    <property type="molecule type" value="Genomic_DNA"/>
</dbReference>
<comment type="caution">
    <text evidence="1">The sequence shown here is derived from an EMBL/GenBank/DDBJ whole genome shotgun (WGS) entry which is preliminary data.</text>
</comment>
<evidence type="ECO:0000313" key="1">
    <source>
        <dbReference type="EMBL" id="MDA2812105.1"/>
    </source>
</evidence>
<dbReference type="Pfam" id="PF09234">
    <property type="entry name" value="DUF1963"/>
    <property type="match status" value="1"/>
</dbReference>
<dbReference type="RefSeq" id="WP_270686557.1">
    <property type="nucleotide sequence ID" value="NZ_JAQFWQ010000042.1"/>
</dbReference>
<proteinExistence type="predicted"/>
<dbReference type="Proteomes" id="UP001527866">
    <property type="component" value="Unassembled WGS sequence"/>
</dbReference>